<dbReference type="PANTHER" id="PTHR30055">
    <property type="entry name" value="HTH-TYPE TRANSCRIPTIONAL REGULATOR RUTR"/>
    <property type="match status" value="1"/>
</dbReference>
<dbReference type="RefSeq" id="WP_104616809.1">
    <property type="nucleotide sequence ID" value="NZ_JBHLXZ010000061.1"/>
</dbReference>
<evidence type="ECO:0000256" key="1">
    <source>
        <dbReference type="ARBA" id="ARBA00023015"/>
    </source>
</evidence>
<dbReference type="Pfam" id="PF00440">
    <property type="entry name" value="TetR_N"/>
    <property type="match status" value="1"/>
</dbReference>
<dbReference type="PANTHER" id="PTHR30055:SF146">
    <property type="entry name" value="HTH-TYPE TRANSCRIPTIONAL DUAL REGULATOR CECR"/>
    <property type="match status" value="1"/>
</dbReference>
<dbReference type="InterPro" id="IPR009057">
    <property type="entry name" value="Homeodomain-like_sf"/>
</dbReference>
<dbReference type="PROSITE" id="PS01081">
    <property type="entry name" value="HTH_TETR_1"/>
    <property type="match status" value="1"/>
</dbReference>
<dbReference type="PRINTS" id="PR00455">
    <property type="entry name" value="HTHTETR"/>
</dbReference>
<dbReference type="InterPro" id="IPR023772">
    <property type="entry name" value="DNA-bd_HTH_TetR-type_CS"/>
</dbReference>
<dbReference type="InterPro" id="IPR001647">
    <property type="entry name" value="HTH_TetR"/>
</dbReference>
<protein>
    <submittedName>
        <fullName evidence="6">TetR family transcriptional regulator</fullName>
    </submittedName>
</protein>
<evidence type="ECO:0000313" key="7">
    <source>
        <dbReference type="Proteomes" id="UP000238908"/>
    </source>
</evidence>
<dbReference type="Pfam" id="PF14246">
    <property type="entry name" value="TetR_C_7"/>
    <property type="match status" value="1"/>
</dbReference>
<dbReference type="Proteomes" id="UP000238908">
    <property type="component" value="Unassembled WGS sequence"/>
</dbReference>
<dbReference type="GO" id="GO:0000976">
    <property type="term" value="F:transcription cis-regulatory region binding"/>
    <property type="evidence" value="ECO:0007669"/>
    <property type="project" value="TreeGrafter"/>
</dbReference>
<dbReference type="InterPro" id="IPR039536">
    <property type="entry name" value="TetR_C_Proteobacteria"/>
</dbReference>
<evidence type="ECO:0000256" key="3">
    <source>
        <dbReference type="ARBA" id="ARBA00023163"/>
    </source>
</evidence>
<evidence type="ECO:0000313" key="6">
    <source>
        <dbReference type="EMBL" id="PPU54568.1"/>
    </source>
</evidence>
<evidence type="ECO:0000256" key="4">
    <source>
        <dbReference type="PROSITE-ProRule" id="PRU00335"/>
    </source>
</evidence>
<evidence type="ECO:0000256" key="2">
    <source>
        <dbReference type="ARBA" id="ARBA00023125"/>
    </source>
</evidence>
<keyword evidence="1" id="KW-0805">Transcription regulation</keyword>
<dbReference type="PROSITE" id="PS50977">
    <property type="entry name" value="HTH_TETR_2"/>
    <property type="match status" value="1"/>
</dbReference>
<accession>A0A2S7BZ15</accession>
<dbReference type="FunFam" id="1.10.10.60:FF:000141">
    <property type="entry name" value="TetR family transcriptional regulator"/>
    <property type="match status" value="1"/>
</dbReference>
<reference evidence="6 7" key="1">
    <citation type="submission" date="2016-08" db="EMBL/GenBank/DDBJ databases">
        <authorList>
            <person name="Seilhamer J.J."/>
        </authorList>
    </citation>
    <scope>NUCLEOTIDE SEQUENCE [LARGE SCALE GENOMIC DNA]</scope>
    <source>
        <strain evidence="6 7">CFBP7245</strain>
    </source>
</reference>
<gene>
    <name evidence="6" type="ORF">XdyCFBP7245_17565</name>
</gene>
<organism evidence="6 7">
    <name type="scientific">Xanthomonas dyei</name>
    <dbReference type="NCBI Taxonomy" id="743699"/>
    <lineage>
        <taxon>Bacteria</taxon>
        <taxon>Pseudomonadati</taxon>
        <taxon>Pseudomonadota</taxon>
        <taxon>Gammaproteobacteria</taxon>
        <taxon>Lysobacterales</taxon>
        <taxon>Lysobacteraceae</taxon>
        <taxon>Xanthomonas</taxon>
    </lineage>
</organism>
<name>A0A2S7BZ15_9XANT</name>
<dbReference type="InterPro" id="IPR050109">
    <property type="entry name" value="HTH-type_TetR-like_transc_reg"/>
</dbReference>
<feature type="DNA-binding region" description="H-T-H motif" evidence="4">
    <location>
        <begin position="40"/>
        <end position="59"/>
    </location>
</feature>
<proteinExistence type="predicted"/>
<dbReference type="GO" id="GO:0003700">
    <property type="term" value="F:DNA-binding transcription factor activity"/>
    <property type="evidence" value="ECO:0007669"/>
    <property type="project" value="TreeGrafter"/>
</dbReference>
<comment type="caution">
    <text evidence="6">The sequence shown here is derived from an EMBL/GenBank/DDBJ whole genome shotgun (WGS) entry which is preliminary data.</text>
</comment>
<dbReference type="SUPFAM" id="SSF46689">
    <property type="entry name" value="Homeodomain-like"/>
    <property type="match status" value="1"/>
</dbReference>
<dbReference type="EMBL" id="MDEE01000032">
    <property type="protein sequence ID" value="PPU54568.1"/>
    <property type="molecule type" value="Genomic_DNA"/>
</dbReference>
<dbReference type="AlphaFoldDB" id="A0A2S7BZ15"/>
<sequence>MDEATPADDAPLVHAPTGKRGAILAAARALFQRDGFEGTSMDSIAGQARVSKATLYAYFASKEVLFRTTLEALAHAPRSHWDVLLRARGPLDQRLIAVANALLRVARRSALDDAAYALVRPPLLPSQMREEMWMLCFERYDRMMHALLAHEVAAGTLAIDDLLEASVQFFGLMTGLPANATPRGDLLQAPAATQQAYVASAVALFLRAYRPQPLAVTTVGKRHVPSGF</sequence>
<evidence type="ECO:0000259" key="5">
    <source>
        <dbReference type="PROSITE" id="PS50977"/>
    </source>
</evidence>
<feature type="domain" description="HTH tetR-type" evidence="5">
    <location>
        <begin position="17"/>
        <end position="77"/>
    </location>
</feature>
<dbReference type="Gene3D" id="1.10.357.10">
    <property type="entry name" value="Tetracycline Repressor, domain 2"/>
    <property type="match status" value="1"/>
</dbReference>
<keyword evidence="2 4" id="KW-0238">DNA-binding</keyword>
<keyword evidence="3" id="KW-0804">Transcription</keyword>